<evidence type="ECO:0000256" key="1">
    <source>
        <dbReference type="SAM" id="MobiDB-lite"/>
    </source>
</evidence>
<proteinExistence type="predicted"/>
<feature type="compositionally biased region" description="Acidic residues" evidence="1">
    <location>
        <begin position="228"/>
        <end position="240"/>
    </location>
</feature>
<evidence type="ECO:0000313" key="4">
    <source>
        <dbReference type="Proteomes" id="UP001152795"/>
    </source>
</evidence>
<dbReference type="Proteomes" id="UP001152795">
    <property type="component" value="Unassembled WGS sequence"/>
</dbReference>
<evidence type="ECO:0000313" key="3">
    <source>
        <dbReference type="EMBL" id="CAB4024677.1"/>
    </source>
</evidence>
<name>A0A7D9J9H3_PARCT</name>
<dbReference type="InterPro" id="IPR056496">
    <property type="entry name" value="CS_DNAAF11_C"/>
</dbReference>
<feature type="region of interest" description="Disordered" evidence="1">
    <location>
        <begin position="35"/>
        <end position="55"/>
    </location>
</feature>
<dbReference type="Pfam" id="PF23602">
    <property type="entry name" value="CS_DNAAF11_C"/>
    <property type="match status" value="1"/>
</dbReference>
<feature type="region of interest" description="Disordered" evidence="1">
    <location>
        <begin position="1"/>
        <end position="21"/>
    </location>
</feature>
<feature type="non-terminal residue" evidence="3">
    <location>
        <position position="240"/>
    </location>
</feature>
<comment type="caution">
    <text evidence="3">The sequence shown here is derived from an EMBL/GenBank/DDBJ whole genome shotgun (WGS) entry which is preliminary data.</text>
</comment>
<keyword evidence="4" id="KW-1185">Reference proteome</keyword>
<dbReference type="AlphaFoldDB" id="A0A7D9J9H3"/>
<dbReference type="OrthoDB" id="10250990at2759"/>
<protein>
    <submittedName>
        <fullName evidence="3">TilB homolog</fullName>
    </submittedName>
</protein>
<accession>A0A7D9J9H3</accession>
<organism evidence="3 4">
    <name type="scientific">Paramuricea clavata</name>
    <name type="common">Red gorgonian</name>
    <name type="synonym">Violescent sea-whip</name>
    <dbReference type="NCBI Taxonomy" id="317549"/>
    <lineage>
        <taxon>Eukaryota</taxon>
        <taxon>Metazoa</taxon>
        <taxon>Cnidaria</taxon>
        <taxon>Anthozoa</taxon>
        <taxon>Octocorallia</taxon>
        <taxon>Malacalcyonacea</taxon>
        <taxon>Plexauridae</taxon>
        <taxon>Paramuricea</taxon>
    </lineage>
</organism>
<feature type="compositionally biased region" description="Basic and acidic residues" evidence="1">
    <location>
        <begin position="187"/>
        <end position="211"/>
    </location>
</feature>
<reference evidence="3" key="1">
    <citation type="submission" date="2020-04" db="EMBL/GenBank/DDBJ databases">
        <authorList>
            <person name="Alioto T."/>
            <person name="Alioto T."/>
            <person name="Gomez Garrido J."/>
        </authorList>
    </citation>
    <scope>NUCLEOTIDE SEQUENCE</scope>
    <source>
        <strain evidence="3">A484AB</strain>
    </source>
</reference>
<feature type="region of interest" description="Disordered" evidence="1">
    <location>
        <begin position="153"/>
        <end position="240"/>
    </location>
</feature>
<gene>
    <name evidence="3" type="ORF">PACLA_8A072315</name>
</gene>
<evidence type="ECO:0000259" key="2">
    <source>
        <dbReference type="Pfam" id="PF23602"/>
    </source>
</evidence>
<dbReference type="EMBL" id="CACRXK020013167">
    <property type="protein sequence ID" value="CAB4024677.1"/>
    <property type="molecule type" value="Genomic_DNA"/>
</dbReference>
<feature type="compositionally biased region" description="Basic residues" evidence="1">
    <location>
        <begin position="155"/>
        <end position="166"/>
    </location>
</feature>
<sequence>NGGPRVENESNNEEDDASFWQEQVEYTPESRIEVHKHMEEKRREKEQTDKRTEKTPKEVKFFAKDGRPLNINQGKLDFNFTDDEENNSFLFDLACPKYLDTSLINVDLQTTYVRVTVKGKIMQLALPEEIKPDSSKAQRSQVTGHLLLTMPKLKGIVKPKNTKAKQHKEQKTNDSGRNNARNPTAKLEVDPSVRHEVDFGNIVREKSRRSQDAPQRTEQTCVDKEQSEDFVDDPDVPPLI</sequence>
<feature type="domain" description="Dynein axonemal assembly factor 11-like CS" evidence="2">
    <location>
        <begin position="31"/>
        <end position="152"/>
    </location>
</feature>